<sequence length="727" mass="81969">MNPNQKPRYARNAKAQTAVKLAEITVFAGTEAEPYNETGIKMILEAIREEKNCKPVFIGKQELALLPNIRITPASSECETLSIYQLGELTEEQRTLICAAIAHHSPKVKTAILYDNAIQVLENMSGYIEQIRAGQNDTTKMIIEQAQAKNAANQPKNSPYFEEREINGARGLYYIIPKIDKDTGEILSEKERWTCNTLTLKGEGYNESGEAFYIFEWEHPQTKKPHTEAIAFSSFGKSAGWEIMQRYGLKMTNESYLNKLADHFHAISKATPRNWKVTALAGWQNGAYILPNGEMIGEPKSPVYFTQKTMDSLGYTTKGTLESWKSEIAGNIRGNYSMMIGIATALTAPLLKVLGLSSFGVHLYGDSSKGKSTTIHLANSIYGDKSKLVKTWNSTPYAIQQEAVARNDGFLTLDEIGQAKNAKDLEAIAYDIFNETGKMQGKKEGGNREINRWKITALSTGEKDLETQLRQQGVKIHTGQLVRLLNLPIYETSNFHQFPNAKSHADYLNEAVTEHYGVVGRSWIAFIAENGEQIKATYKAIRRKWLDLTENMSGQVQRVACDRFAAMETALQLAQYLTGWTEEENSQAILKNFLDWKETFGEKTREETKIIETLLDWLNENEASFIEYPFNQEQRTPLKIAGYRILANNSTKTSEHFFIYPKSFKETLAEFPLLMACTKLHEAGILHKPARPEKGYEFLNTIPKSMTSGKKVRAYKIVPITADEEAD</sequence>
<dbReference type="RefSeq" id="WP_080686593.1">
    <property type="nucleotide sequence ID" value="NZ_AVSP01000002.1"/>
</dbReference>
<organism evidence="2 3">
    <name type="scientific">Mannheimia granulomatis</name>
    <dbReference type="NCBI Taxonomy" id="85402"/>
    <lineage>
        <taxon>Bacteria</taxon>
        <taxon>Pseudomonadati</taxon>
        <taxon>Pseudomonadota</taxon>
        <taxon>Gammaproteobacteria</taxon>
        <taxon>Pasteurellales</taxon>
        <taxon>Pasteurellaceae</taxon>
        <taxon>Mannheimia</taxon>
    </lineage>
</organism>
<keyword evidence="3" id="KW-1185">Reference proteome</keyword>
<protein>
    <recommendedName>
        <fullName evidence="1">DUF927 domain-containing protein</fullName>
    </recommendedName>
</protein>
<dbReference type="Pfam" id="PF06048">
    <property type="entry name" value="DUF927"/>
    <property type="match status" value="1"/>
</dbReference>
<dbReference type="Proteomes" id="UP000054123">
    <property type="component" value="Unassembled WGS sequence"/>
</dbReference>
<name>A0A011NC98_9PAST</name>
<gene>
    <name evidence="2" type="ORF">AK33_07620</name>
</gene>
<accession>A0A011NC98</accession>
<dbReference type="AlphaFoldDB" id="A0A011NC98"/>
<proteinExistence type="predicted"/>
<evidence type="ECO:0000313" key="2">
    <source>
        <dbReference type="EMBL" id="EXI61985.1"/>
    </source>
</evidence>
<dbReference type="EMBL" id="JANJ01000005">
    <property type="protein sequence ID" value="EXI61985.1"/>
    <property type="molecule type" value="Genomic_DNA"/>
</dbReference>
<comment type="caution">
    <text evidence="2">The sequence shown here is derived from an EMBL/GenBank/DDBJ whole genome shotgun (WGS) entry which is preliminary data.</text>
</comment>
<dbReference type="OrthoDB" id="784829at2"/>
<reference evidence="2 3" key="1">
    <citation type="journal article" date="2014" name="Genome Announc.">
        <title>Genome Sequence of a Presumptive Mannheimia haemolytica Strain with an A1/A6-Cross-Reactive Serotype from a White-Tailed Deer (Odocoileus virginianus).</title>
        <authorList>
            <person name="Lawrence P.K."/>
            <person name="Bey R.F."/>
            <person name="Wiener B."/>
            <person name="Kittichotirat W."/>
            <person name="Bumgarner R.E."/>
        </authorList>
    </citation>
    <scope>NUCLEOTIDE SEQUENCE [LARGE SCALE GENOMIC DNA]</scope>
    <source>
        <strain evidence="2 3">PKL10</strain>
    </source>
</reference>
<dbReference type="InterPro" id="IPR009270">
    <property type="entry name" value="DUF927"/>
</dbReference>
<evidence type="ECO:0000259" key="1">
    <source>
        <dbReference type="Pfam" id="PF06048"/>
    </source>
</evidence>
<dbReference type="PATRIC" id="fig|1450449.3.peg.1499"/>
<evidence type="ECO:0000313" key="3">
    <source>
        <dbReference type="Proteomes" id="UP000054123"/>
    </source>
</evidence>
<feature type="domain" description="DUF927" evidence="1">
    <location>
        <begin position="180"/>
        <end position="451"/>
    </location>
</feature>